<evidence type="ECO:0000256" key="4">
    <source>
        <dbReference type="ARBA" id="ARBA00022692"/>
    </source>
</evidence>
<feature type="transmembrane region" description="Helical" evidence="7">
    <location>
        <begin position="219"/>
        <end position="240"/>
    </location>
</feature>
<comment type="similarity">
    <text evidence="7">Belongs to the binding-protein-dependent transport system permease family.</text>
</comment>
<feature type="domain" description="ABC transmembrane type-1" evidence="8">
    <location>
        <begin position="57"/>
        <end position="238"/>
    </location>
</feature>
<dbReference type="RefSeq" id="WP_138224273.1">
    <property type="nucleotide sequence ID" value="NZ_CP040396.1"/>
</dbReference>
<keyword evidence="10" id="KW-1185">Reference proteome</keyword>
<proteinExistence type="inferred from homology"/>
<gene>
    <name evidence="9" type="ORF">E6C60_0443</name>
</gene>
<evidence type="ECO:0000259" key="8">
    <source>
        <dbReference type="PROSITE" id="PS50928"/>
    </source>
</evidence>
<feature type="transmembrane region" description="Helical" evidence="7">
    <location>
        <begin position="92"/>
        <end position="117"/>
    </location>
</feature>
<dbReference type="SUPFAM" id="SSF161098">
    <property type="entry name" value="MetI-like"/>
    <property type="match status" value="1"/>
</dbReference>
<keyword evidence="6 7" id="KW-0472">Membrane</keyword>
<dbReference type="Gene3D" id="1.10.3720.10">
    <property type="entry name" value="MetI-like"/>
    <property type="match status" value="1"/>
</dbReference>
<keyword evidence="4 7" id="KW-0812">Transmembrane</keyword>
<dbReference type="GO" id="GO:0005886">
    <property type="term" value="C:plasma membrane"/>
    <property type="evidence" value="ECO:0007669"/>
    <property type="project" value="UniProtKB-SubCell"/>
</dbReference>
<dbReference type="PANTHER" id="PTHR30151">
    <property type="entry name" value="ALKANE SULFONATE ABC TRANSPORTER-RELATED, MEMBRANE SUBUNIT"/>
    <property type="match status" value="1"/>
</dbReference>
<feature type="transmembrane region" description="Helical" evidence="7">
    <location>
        <begin position="63"/>
        <end position="85"/>
    </location>
</feature>
<comment type="subcellular location">
    <subcellularLocation>
        <location evidence="1 7">Cell membrane</location>
        <topology evidence="1 7">Multi-pass membrane protein</topology>
    </subcellularLocation>
</comment>
<sequence length="265" mass="29032">MNMWWRSVWPPVVAVLLFLGAWQLAVVWLGIESWILPSPAGIAQEAVSGAPGLVGHTMATLRLTLSGFAIGTAVGLALALLLHLVPWLRTALYPLLVISQNVPTIALAPLLMIWFGFGLLPKIIVITLVCFFPVAVAALDGLSRSDVMMMNYMKMAGAGRWQTFTKLELPHALPALFSGLRIAATYSVMGAVIGEWIGSNKGIGYYMLLQRSAYRTDRVFVAIAIIVLLSLIMVGLIAMLEKRLVRWGHNNRDDHDRGSRQEVSV</sequence>
<protein>
    <submittedName>
        <fullName evidence="9">Binding-protein-dependent transport systems inner membrane component</fullName>
    </submittedName>
</protein>
<evidence type="ECO:0000313" key="9">
    <source>
        <dbReference type="EMBL" id="QCT01166.1"/>
    </source>
</evidence>
<dbReference type="KEGG" id="palo:E6C60_0443"/>
<name>A0A4P8XFK3_9BACL</name>
<evidence type="ECO:0000256" key="3">
    <source>
        <dbReference type="ARBA" id="ARBA00022475"/>
    </source>
</evidence>
<dbReference type="PROSITE" id="PS50928">
    <property type="entry name" value="ABC_TM1"/>
    <property type="match status" value="1"/>
</dbReference>
<dbReference type="EMBL" id="CP040396">
    <property type="protein sequence ID" value="QCT01166.1"/>
    <property type="molecule type" value="Genomic_DNA"/>
</dbReference>
<dbReference type="PANTHER" id="PTHR30151:SF20">
    <property type="entry name" value="ABC TRANSPORTER PERMEASE PROTEIN HI_0355-RELATED"/>
    <property type="match status" value="1"/>
</dbReference>
<keyword evidence="2 7" id="KW-0813">Transport</keyword>
<dbReference type="OrthoDB" id="9804353at2"/>
<dbReference type="AlphaFoldDB" id="A0A4P8XFK3"/>
<keyword evidence="5 7" id="KW-1133">Transmembrane helix</keyword>
<evidence type="ECO:0000256" key="1">
    <source>
        <dbReference type="ARBA" id="ARBA00004651"/>
    </source>
</evidence>
<dbReference type="GO" id="GO:0055085">
    <property type="term" value="P:transmembrane transport"/>
    <property type="evidence" value="ECO:0007669"/>
    <property type="project" value="InterPro"/>
</dbReference>
<evidence type="ECO:0000313" key="10">
    <source>
        <dbReference type="Proteomes" id="UP000300879"/>
    </source>
</evidence>
<dbReference type="Proteomes" id="UP000300879">
    <property type="component" value="Chromosome"/>
</dbReference>
<organism evidence="9 10">
    <name type="scientific">Paenibacillus algicola</name>
    <dbReference type="NCBI Taxonomy" id="2565926"/>
    <lineage>
        <taxon>Bacteria</taxon>
        <taxon>Bacillati</taxon>
        <taxon>Bacillota</taxon>
        <taxon>Bacilli</taxon>
        <taxon>Bacillales</taxon>
        <taxon>Paenibacillaceae</taxon>
        <taxon>Paenibacillus</taxon>
    </lineage>
</organism>
<dbReference type="Pfam" id="PF00528">
    <property type="entry name" value="BPD_transp_1"/>
    <property type="match status" value="1"/>
</dbReference>
<evidence type="ECO:0000256" key="6">
    <source>
        <dbReference type="ARBA" id="ARBA00023136"/>
    </source>
</evidence>
<dbReference type="CDD" id="cd06261">
    <property type="entry name" value="TM_PBP2"/>
    <property type="match status" value="1"/>
</dbReference>
<feature type="transmembrane region" description="Helical" evidence="7">
    <location>
        <begin position="123"/>
        <end position="143"/>
    </location>
</feature>
<evidence type="ECO:0000256" key="2">
    <source>
        <dbReference type="ARBA" id="ARBA00022448"/>
    </source>
</evidence>
<accession>A0A4P8XFK3</accession>
<evidence type="ECO:0000256" key="7">
    <source>
        <dbReference type="RuleBase" id="RU363032"/>
    </source>
</evidence>
<keyword evidence="3" id="KW-1003">Cell membrane</keyword>
<reference evidence="9 10" key="1">
    <citation type="submission" date="2019-05" db="EMBL/GenBank/DDBJ databases">
        <authorList>
            <person name="Chen C."/>
        </authorList>
    </citation>
    <scope>NUCLEOTIDE SEQUENCE [LARGE SCALE GENOMIC DNA]</scope>
    <source>
        <strain evidence="9 10">HB172198</strain>
    </source>
</reference>
<dbReference type="InterPro" id="IPR000515">
    <property type="entry name" value="MetI-like"/>
</dbReference>
<feature type="transmembrane region" description="Helical" evidence="7">
    <location>
        <begin position="12"/>
        <end position="31"/>
    </location>
</feature>
<dbReference type="InterPro" id="IPR035906">
    <property type="entry name" value="MetI-like_sf"/>
</dbReference>
<evidence type="ECO:0000256" key="5">
    <source>
        <dbReference type="ARBA" id="ARBA00022989"/>
    </source>
</evidence>